<evidence type="ECO:0000256" key="9">
    <source>
        <dbReference type="ARBA" id="ARBA00022723"/>
    </source>
</evidence>
<dbReference type="InterPro" id="IPR002912">
    <property type="entry name" value="ACT_dom"/>
</dbReference>
<dbReference type="AlphaFoldDB" id="A0A1D3L4T1"/>
<evidence type="ECO:0000313" key="16">
    <source>
        <dbReference type="Proteomes" id="UP000094707"/>
    </source>
</evidence>
<dbReference type="GO" id="GO:0050661">
    <property type="term" value="F:NADP binding"/>
    <property type="evidence" value="ECO:0007669"/>
    <property type="project" value="InterPro"/>
</dbReference>
<comment type="pathway">
    <text evidence="2">Amino-acid biosynthesis; L-threonine biosynthesis; L-threonine from L-aspartate: step 3/5.</text>
</comment>
<sequence>MKDTVNIGLIGFGTIGSGVVETFNMNTPLIEDKVGKKVKLKRIVDLDVTTDRGVEVDPEALSTDVNDIFNDPEIDIVIELMGGYQPALKFILQALENGKHVVTANKALLAKHWEEVISTAKKNNVRVCFEASVGGGIPLLQPLNEGLASNNIESVYGIINGTANYILTKMTEEGREFGDVLKEAQEKGYAEADPTFDIEGHDTAQKLIILTILGFGVYVKQERFHVEGITRVTPDDIAFARDEMGCCIKLLAISKLVDGELEVRVHPTLVPEEHLLSSVNGVFNGAYLIGDVVGPVMMYGQGAGMMPTASAVVGDCIDIIQNMTKPVAYGPKNTRVQSVKEMSDVETKYYIRLTTEDKAGVLHEIAGIFRDYDISLESVNQKPTTNKGEVQIFIVTHTALERNMTTAAEKISQLKFVESEPMFIRLL</sequence>
<dbReference type="PANTHER" id="PTHR43331">
    <property type="entry name" value="HOMOSERINE DEHYDROGENASE"/>
    <property type="match status" value="1"/>
</dbReference>
<dbReference type="Gene3D" id="3.30.360.10">
    <property type="entry name" value="Dihydrodipicolinate Reductase, domain 2"/>
    <property type="match status" value="1"/>
</dbReference>
<dbReference type="RefSeq" id="WP_071907674.1">
    <property type="nucleotide sequence ID" value="NZ_LT607756.1"/>
</dbReference>
<evidence type="ECO:0000256" key="2">
    <source>
        <dbReference type="ARBA" id="ARBA00005056"/>
    </source>
</evidence>
<dbReference type="PROSITE" id="PS51671">
    <property type="entry name" value="ACT"/>
    <property type="match status" value="1"/>
</dbReference>
<keyword evidence="9" id="KW-0479">Metal-binding</keyword>
<keyword evidence="13" id="KW-0486">Methionine biosynthesis</keyword>
<dbReference type="Pfam" id="PF00742">
    <property type="entry name" value="Homoserine_dh"/>
    <property type="match status" value="1"/>
</dbReference>
<dbReference type="UniPathway" id="UPA00051">
    <property type="reaction ID" value="UER00465"/>
</dbReference>
<dbReference type="PIRSF" id="PIRSF000098">
    <property type="entry name" value="Homoser_dehydrog"/>
    <property type="match status" value="1"/>
</dbReference>
<feature type="domain" description="ACT" evidence="14">
    <location>
        <begin position="350"/>
        <end position="427"/>
    </location>
</feature>
<dbReference type="InterPro" id="IPR036291">
    <property type="entry name" value="NAD(P)-bd_dom_sf"/>
</dbReference>
<organism evidence="15 16">
    <name type="scientific">Methanobacterium congolense</name>
    <dbReference type="NCBI Taxonomy" id="118062"/>
    <lineage>
        <taxon>Archaea</taxon>
        <taxon>Methanobacteriati</taxon>
        <taxon>Methanobacteriota</taxon>
        <taxon>Methanomada group</taxon>
        <taxon>Methanobacteria</taxon>
        <taxon>Methanobacteriales</taxon>
        <taxon>Methanobacteriaceae</taxon>
        <taxon>Methanobacterium</taxon>
    </lineage>
</organism>
<dbReference type="PANTHER" id="PTHR43331:SF1">
    <property type="entry name" value="HOMOSERINE DEHYDROGENASE"/>
    <property type="match status" value="1"/>
</dbReference>
<evidence type="ECO:0000259" key="14">
    <source>
        <dbReference type="PROSITE" id="PS51671"/>
    </source>
</evidence>
<gene>
    <name evidence="15" type="primary">hom3</name>
    <name evidence="15" type="ORF">MCBB_2084</name>
</gene>
<dbReference type="STRING" id="118062.MCBB_2084"/>
<dbReference type="GO" id="GO:0004412">
    <property type="term" value="F:homoserine dehydrogenase activity"/>
    <property type="evidence" value="ECO:0007669"/>
    <property type="project" value="UniProtKB-EC"/>
</dbReference>
<dbReference type="SUPFAM" id="SSF55021">
    <property type="entry name" value="ACT-like"/>
    <property type="match status" value="1"/>
</dbReference>
<comment type="cofactor">
    <cofactor evidence="1">
        <name>a metal cation</name>
        <dbReference type="ChEBI" id="CHEBI:25213"/>
    </cofactor>
</comment>
<dbReference type="KEGG" id="mcub:MCBB_2084"/>
<keyword evidence="11 15" id="KW-0560">Oxidoreductase</keyword>
<evidence type="ECO:0000256" key="6">
    <source>
        <dbReference type="ARBA" id="ARBA00013376"/>
    </source>
</evidence>
<dbReference type="InterPro" id="IPR019811">
    <property type="entry name" value="HDH_CS"/>
</dbReference>
<evidence type="ECO:0000256" key="13">
    <source>
        <dbReference type="ARBA" id="ARBA00023167"/>
    </source>
</evidence>
<evidence type="ECO:0000313" key="15">
    <source>
        <dbReference type="EMBL" id="SCG86627.1"/>
    </source>
</evidence>
<dbReference type="InterPro" id="IPR016204">
    <property type="entry name" value="HDH"/>
</dbReference>
<evidence type="ECO:0000256" key="3">
    <source>
        <dbReference type="ARBA" id="ARBA00005062"/>
    </source>
</evidence>
<evidence type="ECO:0000256" key="12">
    <source>
        <dbReference type="ARBA" id="ARBA00023027"/>
    </source>
</evidence>
<dbReference type="GO" id="GO:0009088">
    <property type="term" value="P:threonine biosynthetic process"/>
    <property type="evidence" value="ECO:0007669"/>
    <property type="project" value="UniProtKB-UniPathway"/>
</dbReference>
<dbReference type="Pfam" id="PF01842">
    <property type="entry name" value="ACT"/>
    <property type="match status" value="1"/>
</dbReference>
<dbReference type="FunFam" id="3.30.360.10:FF:000005">
    <property type="entry name" value="Homoserine dehydrogenase"/>
    <property type="match status" value="1"/>
</dbReference>
<evidence type="ECO:0000256" key="11">
    <source>
        <dbReference type="ARBA" id="ARBA00023002"/>
    </source>
</evidence>
<dbReference type="InterPro" id="IPR001342">
    <property type="entry name" value="HDH_cat"/>
</dbReference>
<dbReference type="EMBL" id="LT607756">
    <property type="protein sequence ID" value="SCG86627.1"/>
    <property type="molecule type" value="Genomic_DNA"/>
</dbReference>
<dbReference type="Gene3D" id="3.40.50.720">
    <property type="entry name" value="NAD(P)-binding Rossmann-like Domain"/>
    <property type="match status" value="1"/>
</dbReference>
<dbReference type="GO" id="GO:0046872">
    <property type="term" value="F:metal ion binding"/>
    <property type="evidence" value="ECO:0007669"/>
    <property type="project" value="UniProtKB-KW"/>
</dbReference>
<evidence type="ECO:0000256" key="1">
    <source>
        <dbReference type="ARBA" id="ARBA00001920"/>
    </source>
</evidence>
<keyword evidence="8" id="KW-0791">Threonine biosynthesis</keyword>
<dbReference type="InterPro" id="IPR045865">
    <property type="entry name" value="ACT-like_dom_sf"/>
</dbReference>
<dbReference type="FunFam" id="3.40.50.720:FF:000062">
    <property type="entry name" value="Homoserine dehydrogenase"/>
    <property type="match status" value="1"/>
</dbReference>
<comment type="pathway">
    <text evidence="3">Amino-acid biosynthesis; L-methionine biosynthesis via de novo pathway; L-homoserine from L-aspartate: step 3/3.</text>
</comment>
<keyword evidence="7" id="KW-0028">Amino-acid biosynthesis</keyword>
<protein>
    <recommendedName>
        <fullName evidence="6">Homoserine dehydrogenase</fullName>
        <ecNumber evidence="5">1.1.1.3</ecNumber>
    </recommendedName>
</protein>
<evidence type="ECO:0000256" key="5">
    <source>
        <dbReference type="ARBA" id="ARBA00013213"/>
    </source>
</evidence>
<proteinExistence type="inferred from homology"/>
<dbReference type="PATRIC" id="fig|129848.4.peg.2130"/>
<comment type="similarity">
    <text evidence="4">Belongs to the homoserine dehydrogenase family.</text>
</comment>
<keyword evidence="16" id="KW-1185">Reference proteome</keyword>
<name>A0A1D3L4T1_9EURY</name>
<dbReference type="EC" id="1.1.1.3" evidence="5"/>
<dbReference type="InterPro" id="IPR005106">
    <property type="entry name" value="Asp/hSer_DH_NAD-bd"/>
</dbReference>
<reference evidence="15 16" key="1">
    <citation type="submission" date="2016-08" db="EMBL/GenBank/DDBJ databases">
        <authorList>
            <person name="Seilhamer J.J."/>
        </authorList>
    </citation>
    <scope>NUCLEOTIDE SEQUENCE [LARGE SCALE GENOMIC DNA]</scope>
    <source>
        <strain evidence="15">Buetzberg</strain>
    </source>
</reference>
<dbReference type="SUPFAM" id="SSF55347">
    <property type="entry name" value="Glyceraldehyde-3-phosphate dehydrogenase-like, C-terminal domain"/>
    <property type="match status" value="1"/>
</dbReference>
<accession>A0A1D3L4T1</accession>
<dbReference type="Proteomes" id="UP000094707">
    <property type="component" value="Chromosome I"/>
</dbReference>
<dbReference type="CDD" id="cd04881">
    <property type="entry name" value="ACT_HSDH-Hom"/>
    <property type="match status" value="1"/>
</dbReference>
<dbReference type="NCBIfam" id="NF004976">
    <property type="entry name" value="PRK06349.1"/>
    <property type="match status" value="1"/>
</dbReference>
<dbReference type="GO" id="GO:0009086">
    <property type="term" value="P:methionine biosynthetic process"/>
    <property type="evidence" value="ECO:0007669"/>
    <property type="project" value="UniProtKB-KW"/>
</dbReference>
<dbReference type="Pfam" id="PF03447">
    <property type="entry name" value="NAD_binding_3"/>
    <property type="match status" value="1"/>
</dbReference>
<keyword evidence="12" id="KW-0520">NAD</keyword>
<dbReference type="GeneID" id="30412919"/>
<evidence type="ECO:0000256" key="7">
    <source>
        <dbReference type="ARBA" id="ARBA00022605"/>
    </source>
</evidence>
<dbReference type="SUPFAM" id="SSF51735">
    <property type="entry name" value="NAD(P)-binding Rossmann-fold domains"/>
    <property type="match status" value="1"/>
</dbReference>
<evidence type="ECO:0000256" key="4">
    <source>
        <dbReference type="ARBA" id="ARBA00006753"/>
    </source>
</evidence>
<dbReference type="Gene3D" id="3.30.70.260">
    <property type="match status" value="1"/>
</dbReference>
<dbReference type="OrthoDB" id="4488at2157"/>
<dbReference type="UniPathway" id="UPA00050">
    <property type="reaction ID" value="UER00063"/>
</dbReference>
<dbReference type="PROSITE" id="PS01042">
    <property type="entry name" value="HOMOSER_DHGENASE"/>
    <property type="match status" value="1"/>
</dbReference>
<keyword evidence="10" id="KW-0521">NADP</keyword>
<evidence type="ECO:0000256" key="10">
    <source>
        <dbReference type="ARBA" id="ARBA00022857"/>
    </source>
</evidence>
<evidence type="ECO:0000256" key="8">
    <source>
        <dbReference type="ARBA" id="ARBA00022697"/>
    </source>
</evidence>